<sequence>MLCVRTVLAFLTLQSFCIRSVFAVNKKIYKTIEDDVKKLKANKVKCSKADFRNIQRLKCDEKFDKATLCIGEKLLTNDKDHDHLWTLLGEIYHRQGKSSKGNKCFKEAAKLNGKLVTHADKIGLWHFIGPFQMGKTEIDGDPLEAFGGIDKLLCQRYNKDFQVYSELVPGGEVKWATVIPNQHGVVTVVNRHAVVLDYKAVHHEWQGWLVGDFSLNSEMTVLIQCSRVSTIYINGSILAGDHYARSNYWHPIHLKAGIHSVLLRARAVENMNFACRLIHADEKPLFEIHPPVIPDLVDGHIFSHLLSIPITNHNPTKWLTITKLTLVSQTQGPDISLHLEKQQRLNIAPGQIHSVIAAFKFHDNQKPDSCPSKEIQGILQLKSREGLKGVIYFTIRCRSRSESFLFTFVDHDGSLQNAAAIFPIVKQKTDSLQTYPVLLTLRGSGVQAQDQADAYKRMENKKWLFGVEGMWTLAPTRHGAHNWEGPGELTAMTSLQKLAEFTREHDWIDAKANSKAVVFAGHSMGGHGAWQLSTHHPDIALAVVSIAGWINKENYGESNLFFKYDISLGHTDASVKHVMESCIAENDAEKHVSNLKGIPVMIRIGESDMTVSPYFSKRMYRVLKEQGNDVTYTELAGKAHWWWDTYTTNDGGVVNDRDIRKFLLKHSKFAIERPSSPACLKSEDKTLCEEESTSKYSSVKVPNRNLAGSGEFLLTVYNPASSHGVRGVKVIQQATPFRKTTVRMKFSESNVTIVTSNVIRLRLTEPAISPVLWTERRVIVDGVEIPLDKNNENMFDLCKEGAKNWKLCEDVGANFESVTQRGPLNLGPARRIAERPLLIVVGTSSQTETSQALLQMAVYIANAFYLTSDSIVPVIRGKDAVDANIRDYNLIIVGEISFTASYLEKVPLNFGEDQSISLGNCVFQSPNMGVLSLVPHSGSRLALVITGTSLSSIRDVINLATPTIPPMARSPFSNLVPDYVITGPDFRAQGPGGYLCAGFWGNRWEYRGDISSCAC</sequence>
<evidence type="ECO:0000313" key="3">
    <source>
        <dbReference type="Proteomes" id="UP001152795"/>
    </source>
</evidence>
<dbReference type="SUPFAM" id="SSF53474">
    <property type="entry name" value="alpha/beta-Hydrolases"/>
    <property type="match status" value="1"/>
</dbReference>
<accession>A0A7D9IF32</accession>
<dbReference type="PANTHER" id="PTHR43037:SF4">
    <property type="entry name" value="PEPTIDASE S9 PROLYL OLIGOPEPTIDASE CATALYTIC DOMAIN-CONTAINING PROTEIN"/>
    <property type="match status" value="1"/>
</dbReference>
<keyword evidence="3" id="KW-1185">Reference proteome</keyword>
<evidence type="ECO:0000256" key="1">
    <source>
        <dbReference type="ARBA" id="ARBA00022729"/>
    </source>
</evidence>
<reference evidence="2" key="1">
    <citation type="submission" date="2020-04" db="EMBL/GenBank/DDBJ databases">
        <authorList>
            <person name="Alioto T."/>
            <person name="Alioto T."/>
            <person name="Gomez Garrido J."/>
        </authorList>
    </citation>
    <scope>NUCLEOTIDE SEQUENCE</scope>
    <source>
        <strain evidence="2">A484AB</strain>
    </source>
</reference>
<protein>
    <submittedName>
        <fullName evidence="2">Uncharacterized secreted ARB_06907-like</fullName>
    </submittedName>
</protein>
<evidence type="ECO:0000313" key="2">
    <source>
        <dbReference type="EMBL" id="CAB4006077.1"/>
    </source>
</evidence>
<dbReference type="InterPro" id="IPR050955">
    <property type="entry name" value="Plant_Biomass_Hydrol_Est"/>
</dbReference>
<name>A0A7D9IF32_PARCT</name>
<dbReference type="EMBL" id="CACRXK020005403">
    <property type="protein sequence ID" value="CAB4006077.1"/>
    <property type="molecule type" value="Genomic_DNA"/>
</dbReference>
<dbReference type="SUPFAM" id="SSF48452">
    <property type="entry name" value="TPR-like"/>
    <property type="match status" value="1"/>
</dbReference>
<organism evidence="2 3">
    <name type="scientific">Paramuricea clavata</name>
    <name type="common">Red gorgonian</name>
    <name type="synonym">Violescent sea-whip</name>
    <dbReference type="NCBI Taxonomy" id="317549"/>
    <lineage>
        <taxon>Eukaryota</taxon>
        <taxon>Metazoa</taxon>
        <taxon>Cnidaria</taxon>
        <taxon>Anthozoa</taxon>
        <taxon>Octocorallia</taxon>
        <taxon>Malacalcyonacea</taxon>
        <taxon>Plexauridae</taxon>
        <taxon>Paramuricea</taxon>
    </lineage>
</organism>
<dbReference type="PANTHER" id="PTHR43037">
    <property type="entry name" value="UNNAMED PRODUCT-RELATED"/>
    <property type="match status" value="1"/>
</dbReference>
<dbReference type="Proteomes" id="UP001152795">
    <property type="component" value="Unassembled WGS sequence"/>
</dbReference>
<proteinExistence type="predicted"/>
<dbReference type="InterPro" id="IPR029058">
    <property type="entry name" value="AB_hydrolase_fold"/>
</dbReference>
<dbReference type="InterPro" id="IPR011990">
    <property type="entry name" value="TPR-like_helical_dom_sf"/>
</dbReference>
<dbReference type="Gene3D" id="3.40.50.1820">
    <property type="entry name" value="alpha/beta hydrolase"/>
    <property type="match status" value="1"/>
</dbReference>
<keyword evidence="1" id="KW-0732">Signal</keyword>
<comment type="caution">
    <text evidence="2">The sequence shown here is derived from an EMBL/GenBank/DDBJ whole genome shotgun (WGS) entry which is preliminary data.</text>
</comment>
<dbReference type="AlphaFoldDB" id="A0A7D9IF32"/>
<dbReference type="OrthoDB" id="449091at2759"/>
<gene>
    <name evidence="2" type="ORF">PACLA_8A065405</name>
</gene>